<reference evidence="1" key="2">
    <citation type="journal article" date="2023" name="Int. J. Mol. Sci.">
        <title>De Novo Assembly and Annotation of 11 Diverse Shrub Willow (Salix) Genomes Reveals Novel Gene Organization in Sex-Linked Regions.</title>
        <authorList>
            <person name="Hyden B."/>
            <person name="Feng K."/>
            <person name="Yates T.B."/>
            <person name="Jawdy S."/>
            <person name="Cereghino C."/>
            <person name="Smart L.B."/>
            <person name="Muchero W."/>
        </authorList>
    </citation>
    <scope>NUCLEOTIDE SEQUENCE</scope>
    <source>
        <tissue evidence="1">Shoot tip</tissue>
    </source>
</reference>
<evidence type="ECO:0000313" key="2">
    <source>
        <dbReference type="Proteomes" id="UP001141253"/>
    </source>
</evidence>
<accession>A0ABQ9B905</accession>
<keyword evidence="2" id="KW-1185">Reference proteome</keyword>
<comment type="caution">
    <text evidence="1">The sequence shown here is derived from an EMBL/GenBank/DDBJ whole genome shotgun (WGS) entry which is preliminary data.</text>
</comment>
<evidence type="ECO:0000313" key="1">
    <source>
        <dbReference type="EMBL" id="KAJ6375886.1"/>
    </source>
</evidence>
<dbReference type="EMBL" id="JAPFFI010000010">
    <property type="protein sequence ID" value="KAJ6375886.1"/>
    <property type="molecule type" value="Genomic_DNA"/>
</dbReference>
<name>A0ABQ9B905_9ROSI</name>
<proteinExistence type="predicted"/>
<organism evidence="1 2">
    <name type="scientific">Salix suchowensis</name>
    <dbReference type="NCBI Taxonomy" id="1278906"/>
    <lineage>
        <taxon>Eukaryota</taxon>
        <taxon>Viridiplantae</taxon>
        <taxon>Streptophyta</taxon>
        <taxon>Embryophyta</taxon>
        <taxon>Tracheophyta</taxon>
        <taxon>Spermatophyta</taxon>
        <taxon>Magnoliopsida</taxon>
        <taxon>eudicotyledons</taxon>
        <taxon>Gunneridae</taxon>
        <taxon>Pentapetalae</taxon>
        <taxon>rosids</taxon>
        <taxon>fabids</taxon>
        <taxon>Malpighiales</taxon>
        <taxon>Salicaceae</taxon>
        <taxon>Saliceae</taxon>
        <taxon>Salix</taxon>
    </lineage>
</organism>
<gene>
    <name evidence="1" type="ORF">OIU77_000784</name>
</gene>
<reference evidence="1" key="1">
    <citation type="submission" date="2022-10" db="EMBL/GenBank/DDBJ databases">
        <authorList>
            <person name="Hyden B.L."/>
            <person name="Feng K."/>
            <person name="Yates T."/>
            <person name="Jawdy S."/>
            <person name="Smart L.B."/>
            <person name="Muchero W."/>
        </authorList>
    </citation>
    <scope>NUCLEOTIDE SEQUENCE</scope>
    <source>
        <tissue evidence="1">Shoot tip</tissue>
    </source>
</reference>
<protein>
    <submittedName>
        <fullName evidence="1">Uncharacterized protein</fullName>
    </submittedName>
</protein>
<dbReference type="Proteomes" id="UP001141253">
    <property type="component" value="Chromosome 12"/>
</dbReference>
<sequence length="53" mass="5933">MLQTHNSKRRFNISKIKITVENKNPKTSSLSISLLCASSQKMDVNRSEPVSQG</sequence>